<reference evidence="1 2" key="1">
    <citation type="journal article" date="2013" name="Curr. Biol.">
        <title>The Genome of the Foraminiferan Reticulomyxa filosa.</title>
        <authorList>
            <person name="Glockner G."/>
            <person name="Hulsmann N."/>
            <person name="Schleicher M."/>
            <person name="Noegel A.A."/>
            <person name="Eichinger L."/>
            <person name="Gallinger C."/>
            <person name="Pawlowski J."/>
            <person name="Sierra R."/>
            <person name="Euteneuer U."/>
            <person name="Pillet L."/>
            <person name="Moustafa A."/>
            <person name="Platzer M."/>
            <person name="Groth M."/>
            <person name="Szafranski K."/>
            <person name="Schliwa M."/>
        </authorList>
    </citation>
    <scope>NUCLEOTIDE SEQUENCE [LARGE SCALE GENOMIC DNA]</scope>
</reference>
<sequence length="126" mass="14548">MGVGKSKRTTVQMEMEALVHGLMQDAHTDKNTETNLESAMMIDSQIELPRDPRINLVMRFGLKFKRPEFVTNIVLSQDSDNEVDVKLYEKKFECVPILELLGFSSHCLWQELSHDVQDYIKSMIQS</sequence>
<proteinExistence type="predicted"/>
<keyword evidence="2" id="KW-1185">Reference proteome</keyword>
<evidence type="ECO:0000313" key="2">
    <source>
        <dbReference type="Proteomes" id="UP000023152"/>
    </source>
</evidence>
<name>X6MWX1_RETFI</name>
<feature type="non-terminal residue" evidence="1">
    <location>
        <position position="126"/>
    </location>
</feature>
<organism evidence="1 2">
    <name type="scientific">Reticulomyxa filosa</name>
    <dbReference type="NCBI Taxonomy" id="46433"/>
    <lineage>
        <taxon>Eukaryota</taxon>
        <taxon>Sar</taxon>
        <taxon>Rhizaria</taxon>
        <taxon>Retaria</taxon>
        <taxon>Foraminifera</taxon>
        <taxon>Monothalamids</taxon>
        <taxon>Reticulomyxidae</taxon>
        <taxon>Reticulomyxa</taxon>
    </lineage>
</organism>
<dbReference type="AlphaFoldDB" id="X6MWX1"/>
<comment type="caution">
    <text evidence="1">The sequence shown here is derived from an EMBL/GenBank/DDBJ whole genome shotgun (WGS) entry which is preliminary data.</text>
</comment>
<dbReference type="Proteomes" id="UP000023152">
    <property type="component" value="Unassembled WGS sequence"/>
</dbReference>
<dbReference type="EMBL" id="ASPP01016341">
    <property type="protein sequence ID" value="ETO17585.1"/>
    <property type="molecule type" value="Genomic_DNA"/>
</dbReference>
<protein>
    <submittedName>
        <fullName evidence="1">Uncharacterized protein</fullName>
    </submittedName>
</protein>
<accession>X6MWX1</accession>
<gene>
    <name evidence="1" type="ORF">RFI_19736</name>
</gene>
<evidence type="ECO:0000313" key="1">
    <source>
        <dbReference type="EMBL" id="ETO17585.1"/>
    </source>
</evidence>